<keyword evidence="4 10" id="KW-0812">Transmembrane</keyword>
<dbReference type="HOGENOM" id="CLU_015166_14_3_1"/>
<feature type="repeat" description="Solcar" evidence="10">
    <location>
        <begin position="132"/>
        <end position="225"/>
    </location>
</feature>
<keyword evidence="9 10" id="KW-0472">Membrane</keyword>
<dbReference type="PROSITE" id="PS50920">
    <property type="entry name" value="SOLCAR"/>
    <property type="match status" value="3"/>
</dbReference>
<proteinExistence type="inferred from homology"/>
<dbReference type="PANTHER" id="PTHR45928">
    <property type="entry name" value="RE38146P"/>
    <property type="match status" value="1"/>
</dbReference>
<dbReference type="AlphaFoldDB" id="A0A015I7C7"/>
<dbReference type="OrthoDB" id="6703404at2759"/>
<comment type="caution">
    <text evidence="13">The sequence shown here is derived from an EMBL/GenBank/DDBJ whole genome shotgun (WGS) entry which is preliminary data.</text>
</comment>
<keyword evidence="8" id="KW-0496">Mitochondrion</keyword>
<sequence>MNSQKVSGISTSVNQQTTANKARAKETIKALPGFLIGGAAACSAVTFTNPWEVVKTRLQLQGELTRSNSNYVKPYRNIFQAFYVIVKNEGVRGIQKGLGAAYAYQLVMNGARLGFYDPIRNSLEKFFNTSSTSMPISMLSGFLAGSFGAAIGSPLYLVKTRMQSYSTFAAIGHQHNYKNTFDALHKISKEERYFKGLFRGVDAAMIRTGVGSCTQLSSYFFIKRSVIKYSGMSDDNILVHALSSLVSGFCVCFTMNPFDVISTRMYNQKADQSGKGSLYKNTLDCFIKTLRAEGIFGFYKGFGAHYLRIGPHTILTFVFLEQYRGLYIKYTT</sequence>
<keyword evidence="3 11" id="KW-0813">Transport</keyword>
<organism evidence="13 14">
    <name type="scientific">Rhizophagus irregularis (strain DAOM 197198w)</name>
    <name type="common">Glomus intraradices</name>
    <dbReference type="NCBI Taxonomy" id="1432141"/>
    <lineage>
        <taxon>Eukaryota</taxon>
        <taxon>Fungi</taxon>
        <taxon>Fungi incertae sedis</taxon>
        <taxon>Mucoromycota</taxon>
        <taxon>Glomeromycotina</taxon>
        <taxon>Glomeromycetes</taxon>
        <taxon>Glomerales</taxon>
        <taxon>Glomeraceae</taxon>
        <taxon>Rhizophagus</taxon>
    </lineage>
</organism>
<feature type="transmembrane region" description="Helical" evidence="12">
    <location>
        <begin position="136"/>
        <end position="158"/>
    </location>
</feature>
<dbReference type="InterPro" id="IPR023395">
    <property type="entry name" value="MCP_dom_sf"/>
</dbReference>
<keyword evidence="7 12" id="KW-1133">Transmembrane helix</keyword>
<keyword evidence="6" id="KW-0999">Mitochondrion inner membrane</keyword>
<keyword evidence="5" id="KW-0677">Repeat</keyword>
<accession>A0A015I7C7</accession>
<dbReference type="Proteomes" id="UP000022910">
    <property type="component" value="Unassembled WGS sequence"/>
</dbReference>
<evidence type="ECO:0000256" key="2">
    <source>
        <dbReference type="ARBA" id="ARBA00006375"/>
    </source>
</evidence>
<dbReference type="Gene3D" id="1.50.40.10">
    <property type="entry name" value="Mitochondrial carrier domain"/>
    <property type="match status" value="1"/>
</dbReference>
<evidence type="ECO:0000256" key="10">
    <source>
        <dbReference type="PROSITE-ProRule" id="PRU00282"/>
    </source>
</evidence>
<feature type="repeat" description="Solcar" evidence="10">
    <location>
        <begin position="28"/>
        <end position="122"/>
    </location>
</feature>
<evidence type="ECO:0000256" key="5">
    <source>
        <dbReference type="ARBA" id="ARBA00022737"/>
    </source>
</evidence>
<protein>
    <submittedName>
        <fullName evidence="13">Oac1p</fullName>
    </submittedName>
</protein>
<evidence type="ECO:0000256" key="12">
    <source>
        <dbReference type="SAM" id="Phobius"/>
    </source>
</evidence>
<comment type="subcellular location">
    <subcellularLocation>
        <location evidence="1">Mitochondrion inner membrane</location>
        <topology evidence="1">Multi-pass membrane protein</topology>
    </subcellularLocation>
</comment>
<comment type="similarity">
    <text evidence="2 11">Belongs to the mitochondrial carrier (TC 2.A.29) family.</text>
</comment>
<evidence type="ECO:0000256" key="8">
    <source>
        <dbReference type="ARBA" id="ARBA00023128"/>
    </source>
</evidence>
<dbReference type="EMBL" id="JEMT01029124">
    <property type="protein sequence ID" value="EXX53007.1"/>
    <property type="molecule type" value="Genomic_DNA"/>
</dbReference>
<dbReference type="OMA" id="GFYDPMR"/>
<feature type="repeat" description="Solcar" evidence="10">
    <location>
        <begin position="235"/>
        <end position="326"/>
    </location>
</feature>
<gene>
    <name evidence="13" type="ORF">RirG_248070</name>
</gene>
<dbReference type="SMR" id="A0A015I7C7"/>
<keyword evidence="14" id="KW-1185">Reference proteome</keyword>
<dbReference type="InterPro" id="IPR018108">
    <property type="entry name" value="MCP_transmembrane"/>
</dbReference>
<evidence type="ECO:0000256" key="9">
    <source>
        <dbReference type="ARBA" id="ARBA00023136"/>
    </source>
</evidence>
<dbReference type="PANTHER" id="PTHR45928:SF1">
    <property type="entry name" value="RE38146P"/>
    <property type="match status" value="1"/>
</dbReference>
<dbReference type="InterPro" id="IPR051508">
    <property type="entry name" value="Mito_Carrier_Antiporter"/>
</dbReference>
<evidence type="ECO:0000256" key="3">
    <source>
        <dbReference type="ARBA" id="ARBA00022448"/>
    </source>
</evidence>
<evidence type="ECO:0000256" key="11">
    <source>
        <dbReference type="RuleBase" id="RU000488"/>
    </source>
</evidence>
<evidence type="ECO:0000313" key="14">
    <source>
        <dbReference type="Proteomes" id="UP000022910"/>
    </source>
</evidence>
<dbReference type="GO" id="GO:0005743">
    <property type="term" value="C:mitochondrial inner membrane"/>
    <property type="evidence" value="ECO:0007669"/>
    <property type="project" value="UniProtKB-SubCell"/>
</dbReference>
<dbReference type="Pfam" id="PF00153">
    <property type="entry name" value="Mito_carr"/>
    <property type="match status" value="3"/>
</dbReference>
<feature type="transmembrane region" description="Helical" evidence="12">
    <location>
        <begin position="30"/>
        <end position="48"/>
    </location>
</feature>
<evidence type="ECO:0000313" key="13">
    <source>
        <dbReference type="EMBL" id="EXX53007.1"/>
    </source>
</evidence>
<name>A0A015I7C7_RHIIW</name>
<evidence type="ECO:0000256" key="1">
    <source>
        <dbReference type="ARBA" id="ARBA00004448"/>
    </source>
</evidence>
<evidence type="ECO:0000256" key="7">
    <source>
        <dbReference type="ARBA" id="ARBA00022989"/>
    </source>
</evidence>
<evidence type="ECO:0000256" key="4">
    <source>
        <dbReference type="ARBA" id="ARBA00022692"/>
    </source>
</evidence>
<evidence type="ECO:0000256" key="6">
    <source>
        <dbReference type="ARBA" id="ARBA00022792"/>
    </source>
</evidence>
<dbReference type="SUPFAM" id="SSF103506">
    <property type="entry name" value="Mitochondrial carrier"/>
    <property type="match status" value="1"/>
</dbReference>
<reference evidence="13 14" key="1">
    <citation type="submission" date="2014-02" db="EMBL/GenBank/DDBJ databases">
        <title>Single nucleus genome sequencing reveals high similarity among nuclei of an endomycorrhizal fungus.</title>
        <authorList>
            <person name="Lin K."/>
            <person name="Geurts R."/>
            <person name="Zhang Z."/>
            <person name="Limpens E."/>
            <person name="Saunders D.G."/>
            <person name="Mu D."/>
            <person name="Pang E."/>
            <person name="Cao H."/>
            <person name="Cha H."/>
            <person name="Lin T."/>
            <person name="Zhou Q."/>
            <person name="Shang Y."/>
            <person name="Li Y."/>
            <person name="Ivanov S."/>
            <person name="Sharma T."/>
            <person name="Velzen R.V."/>
            <person name="Ruijter N.D."/>
            <person name="Aanen D.K."/>
            <person name="Win J."/>
            <person name="Kamoun S."/>
            <person name="Bisseling T."/>
            <person name="Huang S."/>
        </authorList>
    </citation>
    <scope>NUCLEOTIDE SEQUENCE [LARGE SCALE GENOMIC DNA]</scope>
    <source>
        <strain evidence="14">DAOM197198w</strain>
    </source>
</reference>